<organismHost>
    <name type="scientific">Homo sapiens</name>
    <name type="common">Human</name>
    <dbReference type="NCBI Taxonomy" id="9606"/>
</organismHost>
<evidence type="ECO:0000313" key="1">
    <source>
        <dbReference type="EMBL" id="ABA08336.1"/>
    </source>
</evidence>
<name>Q3LWZ6_HV1</name>
<feature type="non-terminal residue" evidence="1">
    <location>
        <position position="1"/>
    </location>
</feature>
<dbReference type="SUPFAM" id="SSF56502">
    <property type="entry name" value="gp120 core"/>
    <property type="match status" value="1"/>
</dbReference>
<protein>
    <submittedName>
        <fullName evidence="1">Envelope glycoprotein</fullName>
    </submittedName>
</protein>
<dbReference type="Gene3D" id="2.170.40.20">
    <property type="entry name" value="Human immunodeficiency virus 1, Gp160, envelope glycoprotein"/>
    <property type="match status" value="1"/>
</dbReference>
<dbReference type="EMBL" id="DQ155249">
    <property type="protein sequence ID" value="ABA08336.1"/>
    <property type="molecule type" value="Genomic_DNA"/>
</dbReference>
<dbReference type="InterPro" id="IPR036377">
    <property type="entry name" value="Gp120_core_sf"/>
</dbReference>
<gene>
    <name evidence="1" type="primary">env</name>
</gene>
<keyword evidence="1" id="KW-0261">Viral envelope protein</keyword>
<feature type="non-terminal residue" evidence="1">
    <location>
        <position position="170"/>
    </location>
</feature>
<keyword evidence="1" id="KW-0946">Virion</keyword>
<proteinExistence type="predicted"/>
<sequence>SAICINSTTVNGSLAEEKIVIRISRSDRQCQNNNSTSSRTLSKLCAQGPAIILGKVCGSDQDKHSMQQETYSEIYDKHIVTSVKRNGMLLYKRSVKNYTNTSLVVKQSAFKQAIPRRGPRNYNTSLYLSRRFFYCNTSELFKESYMVNGTDMLTMDLNSTLRLMPIKQIY</sequence>
<dbReference type="GO" id="GO:0019031">
    <property type="term" value="C:viral envelope"/>
    <property type="evidence" value="ECO:0007669"/>
    <property type="project" value="UniProtKB-KW"/>
</dbReference>
<accession>Q3LWZ6</accession>
<organism evidence="1">
    <name type="scientific">Human immunodeficiency virus type 1</name>
    <name type="common">HIV-1</name>
    <dbReference type="NCBI Taxonomy" id="11676"/>
    <lineage>
        <taxon>Viruses</taxon>
        <taxon>Riboviria</taxon>
        <taxon>Pararnavirae</taxon>
        <taxon>Artverviricota</taxon>
        <taxon>Revtraviricetes</taxon>
        <taxon>Ortervirales</taxon>
        <taxon>Retroviridae</taxon>
        <taxon>Orthoretrovirinae</taxon>
        <taxon>Lentivirus</taxon>
        <taxon>Lentivirus humimdef1</taxon>
    </lineage>
</organism>
<reference evidence="1" key="1">
    <citation type="journal article" date="2008" name="AIDS Res. Hum. Retroviruses">
        <title>HIV type 1 genetic diversity in Moyale, Mandera, and Turkana based on env-C2-V3 sequences.</title>
        <authorList>
            <person name="Khamadi S.A."/>
            <person name="Lihana R.W."/>
            <person name="Mwaniki D.L."/>
            <person name="Kinyua J."/>
            <person name="Lagat N."/>
            <person name="Carter J.Y."/>
            <person name="Ichimura H."/>
            <person name="Oishi I."/>
            <person name="Okoth F.A."/>
            <person name="Ochieng W."/>
        </authorList>
    </citation>
    <scope>NUCLEOTIDE SEQUENCE</scope>
    <source>
        <strain evidence="1">TKMH018F</strain>
    </source>
</reference>